<accession>A0ABQ1P1P0</accession>
<gene>
    <name evidence="3" type="ORF">GCM10007418_06280</name>
</gene>
<evidence type="ECO:0000256" key="2">
    <source>
        <dbReference type="SAM" id="Phobius"/>
    </source>
</evidence>
<feature type="transmembrane region" description="Helical" evidence="2">
    <location>
        <begin position="23"/>
        <end position="42"/>
    </location>
</feature>
<dbReference type="Proteomes" id="UP000638188">
    <property type="component" value="Unassembled WGS sequence"/>
</dbReference>
<feature type="compositionally biased region" description="Low complexity" evidence="1">
    <location>
        <begin position="48"/>
        <end position="61"/>
    </location>
</feature>
<feature type="region of interest" description="Disordered" evidence="1">
    <location>
        <begin position="47"/>
        <end position="84"/>
    </location>
</feature>
<keyword evidence="2" id="KW-0472">Membrane</keyword>
<reference evidence="4" key="1">
    <citation type="journal article" date="2019" name="Int. J. Syst. Evol. Microbiol.">
        <title>The Global Catalogue of Microorganisms (GCM) 10K type strain sequencing project: providing services to taxonomists for standard genome sequencing and annotation.</title>
        <authorList>
            <consortium name="The Broad Institute Genomics Platform"/>
            <consortium name="The Broad Institute Genome Sequencing Center for Infectious Disease"/>
            <person name="Wu L."/>
            <person name="Ma J."/>
        </authorList>
    </citation>
    <scope>NUCLEOTIDE SEQUENCE [LARGE SCALE GENOMIC DNA]</scope>
    <source>
        <strain evidence="4">CGMCC 1.12482</strain>
    </source>
</reference>
<keyword evidence="4" id="KW-1185">Reference proteome</keyword>
<name>A0ABQ1P1P0_9GAMM</name>
<keyword evidence="2" id="KW-1133">Transmembrane helix</keyword>
<comment type="caution">
    <text evidence="3">The sequence shown here is derived from an EMBL/GenBank/DDBJ whole genome shotgun (WGS) entry which is preliminary data.</text>
</comment>
<proteinExistence type="predicted"/>
<dbReference type="EMBL" id="BMFF01000001">
    <property type="protein sequence ID" value="GGC89320.1"/>
    <property type="molecule type" value="Genomic_DNA"/>
</dbReference>
<evidence type="ECO:0000256" key="1">
    <source>
        <dbReference type="SAM" id="MobiDB-lite"/>
    </source>
</evidence>
<protein>
    <submittedName>
        <fullName evidence="3">Uncharacterized protein</fullName>
    </submittedName>
</protein>
<sequence length="209" mass="23343">MYSDWDDAPDRIRRRRGDKPPRIALWFMVMAVLAAGVAYAAFKPTPPQTTVQTATAPSAASIDTRQTRLVNPPPVTTQQTSAPQASIEWTDDDYDRQVEQMYRDSLDENAEAPLNSKQTVFNDSNYVPATQVNTIAMRKPIAYEAPKEEGKIHFGGIKHETPTCYAPAGSIECRRFKALMKKAHNRLCHSSSNWNSPACRRAAAYNPAE</sequence>
<dbReference type="RefSeq" id="WP_150277283.1">
    <property type="nucleotide sequence ID" value="NZ_BMFF01000001.1"/>
</dbReference>
<evidence type="ECO:0000313" key="3">
    <source>
        <dbReference type="EMBL" id="GGC89320.1"/>
    </source>
</evidence>
<keyword evidence="2" id="KW-0812">Transmembrane</keyword>
<organism evidence="3 4">
    <name type="scientific">Halopseudomonas salina</name>
    <dbReference type="NCBI Taxonomy" id="1323744"/>
    <lineage>
        <taxon>Bacteria</taxon>
        <taxon>Pseudomonadati</taxon>
        <taxon>Pseudomonadota</taxon>
        <taxon>Gammaproteobacteria</taxon>
        <taxon>Pseudomonadales</taxon>
        <taxon>Pseudomonadaceae</taxon>
        <taxon>Halopseudomonas</taxon>
    </lineage>
</organism>
<evidence type="ECO:0000313" key="4">
    <source>
        <dbReference type="Proteomes" id="UP000638188"/>
    </source>
</evidence>